<keyword evidence="5 10" id="KW-0812">Transmembrane</keyword>
<evidence type="ECO:0000256" key="7">
    <source>
        <dbReference type="ARBA" id="ARBA00022840"/>
    </source>
</evidence>
<proteinExistence type="predicted"/>
<keyword evidence="3" id="KW-1003">Cell membrane</keyword>
<evidence type="ECO:0000313" key="14">
    <source>
        <dbReference type="Proteomes" id="UP000265768"/>
    </source>
</evidence>
<evidence type="ECO:0000256" key="2">
    <source>
        <dbReference type="ARBA" id="ARBA00022448"/>
    </source>
</evidence>
<dbReference type="SUPFAM" id="SSF90123">
    <property type="entry name" value="ABC transporter transmembrane region"/>
    <property type="match status" value="1"/>
</dbReference>
<dbReference type="InterPro" id="IPR003593">
    <property type="entry name" value="AAA+_ATPase"/>
</dbReference>
<gene>
    <name evidence="13" type="ORF">D5H75_11510</name>
</gene>
<evidence type="ECO:0000313" key="13">
    <source>
        <dbReference type="EMBL" id="RJL33409.1"/>
    </source>
</evidence>
<dbReference type="PROSITE" id="PS50929">
    <property type="entry name" value="ABC_TM1F"/>
    <property type="match status" value="1"/>
</dbReference>
<dbReference type="CDD" id="cd07346">
    <property type="entry name" value="ABC_6TM_exporters"/>
    <property type="match status" value="1"/>
</dbReference>
<dbReference type="PANTHER" id="PTHR43394:SF1">
    <property type="entry name" value="ATP-BINDING CASSETTE SUB-FAMILY B MEMBER 10, MITOCHONDRIAL"/>
    <property type="match status" value="1"/>
</dbReference>
<evidence type="ECO:0000256" key="1">
    <source>
        <dbReference type="ARBA" id="ARBA00004651"/>
    </source>
</evidence>
<dbReference type="GO" id="GO:0005886">
    <property type="term" value="C:plasma membrane"/>
    <property type="evidence" value="ECO:0007669"/>
    <property type="project" value="UniProtKB-SubCell"/>
</dbReference>
<accession>A0A3A4AYE3</accession>
<dbReference type="SUPFAM" id="SSF52540">
    <property type="entry name" value="P-loop containing nucleoside triphosphate hydrolases"/>
    <property type="match status" value="1"/>
</dbReference>
<dbReference type="Pfam" id="PF00664">
    <property type="entry name" value="ABC_membrane"/>
    <property type="match status" value="1"/>
</dbReference>
<dbReference type="Gene3D" id="3.40.50.300">
    <property type="entry name" value="P-loop containing nucleotide triphosphate hydrolases"/>
    <property type="match status" value="1"/>
</dbReference>
<dbReference type="OrthoDB" id="9806127at2"/>
<protein>
    <submittedName>
        <fullName evidence="13">ABC transporter ATP-binding protein</fullName>
    </submittedName>
</protein>
<dbReference type="InterPro" id="IPR027417">
    <property type="entry name" value="P-loop_NTPase"/>
</dbReference>
<dbReference type="SMART" id="SM00382">
    <property type="entry name" value="AAA"/>
    <property type="match status" value="1"/>
</dbReference>
<keyword evidence="8 10" id="KW-1133">Transmembrane helix</keyword>
<comment type="caution">
    <text evidence="13">The sequence shown here is derived from an EMBL/GenBank/DDBJ whole genome shotgun (WGS) entry which is preliminary data.</text>
</comment>
<evidence type="ECO:0000256" key="3">
    <source>
        <dbReference type="ARBA" id="ARBA00022475"/>
    </source>
</evidence>
<evidence type="ECO:0000259" key="11">
    <source>
        <dbReference type="PROSITE" id="PS50893"/>
    </source>
</evidence>
<keyword evidence="4" id="KW-0997">Cell inner membrane</keyword>
<reference evidence="13 14" key="1">
    <citation type="submission" date="2018-09" db="EMBL/GenBank/DDBJ databases">
        <title>YIM 75507 draft genome.</title>
        <authorList>
            <person name="Tang S."/>
            <person name="Feng Y."/>
        </authorList>
    </citation>
    <scope>NUCLEOTIDE SEQUENCE [LARGE SCALE GENOMIC DNA]</scope>
    <source>
        <strain evidence="13 14">YIM 75507</strain>
    </source>
</reference>
<dbReference type="AlphaFoldDB" id="A0A3A4AYE3"/>
<keyword evidence="9 10" id="KW-0472">Membrane</keyword>
<dbReference type="Gene3D" id="1.20.1560.10">
    <property type="entry name" value="ABC transporter type 1, transmembrane domain"/>
    <property type="match status" value="1"/>
</dbReference>
<comment type="subcellular location">
    <subcellularLocation>
        <location evidence="1">Cell membrane</location>
        <topology evidence="1">Multi-pass membrane protein</topology>
    </subcellularLocation>
</comment>
<keyword evidence="14" id="KW-1185">Reference proteome</keyword>
<sequence>MASEILPVADQAQVRAYARRLTLKYPRQLALALGLHGLAAGAGLAAPRLLGELVQDVKDGSGADVAFMVLAIAGFVVAQAVLVRYAVYASSRLGEKVLAELREEFVERVLALPLSTVERAGSGDLISRTSRDVDALSRTVRHAVPETLIALVACAFTIGALALVGPLLLLPSLLAVPVLWISTRWYLKRARDGYLAENAAYADMIEGLTETVEGARTVEALGLRQRRYDRAQRDIARSWAAERYTLRLRTVWFPAVETGYVVPIVATLLFGGLFYLEGWVALGQVVAATLYVQQLIDPVDRLLMWIDELQVGGASMARLLGVAAVPDDRTPGEARPAGEALVAEDVRYAYREGRDVLHGVSLTVAPGERLAMVGPSGAGKSTLGRMLAGIHGPRSGSVTVGGVPLVELPLDELRGHVALVTQEHHVFRGTLRDNVLIARPDATDEQVRQALRAVDAEEWVDALPEGLDTQTGSGEHALSPAQAQQLALARLVLADPHTLVLDEATSLIDPRAARHLERSLAAVLQGRTVIAIAHRLHTAHDADRVAVVEDGRISELGSHDELVARDGAYAALWRSWHARPSVTPRQ</sequence>
<keyword evidence="6" id="KW-0547">Nucleotide-binding</keyword>
<dbReference type="GO" id="GO:0005524">
    <property type="term" value="F:ATP binding"/>
    <property type="evidence" value="ECO:0007669"/>
    <property type="project" value="UniProtKB-KW"/>
</dbReference>
<feature type="transmembrane region" description="Helical" evidence="10">
    <location>
        <begin position="66"/>
        <end position="87"/>
    </location>
</feature>
<dbReference type="Proteomes" id="UP000265768">
    <property type="component" value="Unassembled WGS sequence"/>
</dbReference>
<feature type="transmembrane region" description="Helical" evidence="10">
    <location>
        <begin position="29"/>
        <end position="46"/>
    </location>
</feature>
<dbReference type="EMBL" id="QZEY01000003">
    <property type="protein sequence ID" value="RJL33409.1"/>
    <property type="molecule type" value="Genomic_DNA"/>
</dbReference>
<evidence type="ECO:0000256" key="6">
    <source>
        <dbReference type="ARBA" id="ARBA00022741"/>
    </source>
</evidence>
<organism evidence="13 14">
    <name type="scientific">Bailinhaonella thermotolerans</name>
    <dbReference type="NCBI Taxonomy" id="1070861"/>
    <lineage>
        <taxon>Bacteria</taxon>
        <taxon>Bacillati</taxon>
        <taxon>Actinomycetota</taxon>
        <taxon>Actinomycetes</taxon>
        <taxon>Streptosporangiales</taxon>
        <taxon>Streptosporangiaceae</taxon>
        <taxon>Bailinhaonella</taxon>
    </lineage>
</organism>
<evidence type="ECO:0000256" key="4">
    <source>
        <dbReference type="ARBA" id="ARBA00022519"/>
    </source>
</evidence>
<dbReference type="FunFam" id="3.40.50.300:FF:001001">
    <property type="entry name" value="Multidrug ABC transporter ATP-binding protein"/>
    <property type="match status" value="1"/>
</dbReference>
<dbReference type="Pfam" id="PF00005">
    <property type="entry name" value="ABC_tran"/>
    <property type="match status" value="1"/>
</dbReference>
<dbReference type="GO" id="GO:0015421">
    <property type="term" value="F:ABC-type oligopeptide transporter activity"/>
    <property type="evidence" value="ECO:0007669"/>
    <property type="project" value="TreeGrafter"/>
</dbReference>
<evidence type="ECO:0000256" key="10">
    <source>
        <dbReference type="SAM" id="Phobius"/>
    </source>
</evidence>
<evidence type="ECO:0000256" key="8">
    <source>
        <dbReference type="ARBA" id="ARBA00022989"/>
    </source>
</evidence>
<evidence type="ECO:0000256" key="5">
    <source>
        <dbReference type="ARBA" id="ARBA00022692"/>
    </source>
</evidence>
<dbReference type="PANTHER" id="PTHR43394">
    <property type="entry name" value="ATP-DEPENDENT PERMEASE MDL1, MITOCHONDRIAL"/>
    <property type="match status" value="1"/>
</dbReference>
<dbReference type="InterPro" id="IPR039421">
    <property type="entry name" value="Type_1_exporter"/>
</dbReference>
<name>A0A3A4AYE3_9ACTN</name>
<feature type="domain" description="ABC transmembrane type-1" evidence="12">
    <location>
        <begin position="30"/>
        <end position="310"/>
    </location>
</feature>
<feature type="domain" description="ABC transporter" evidence="11">
    <location>
        <begin position="341"/>
        <end position="575"/>
    </location>
</feature>
<evidence type="ECO:0000256" key="9">
    <source>
        <dbReference type="ARBA" id="ARBA00023136"/>
    </source>
</evidence>
<evidence type="ECO:0000259" key="12">
    <source>
        <dbReference type="PROSITE" id="PS50929"/>
    </source>
</evidence>
<feature type="transmembrane region" description="Helical" evidence="10">
    <location>
        <begin position="147"/>
        <end position="164"/>
    </location>
</feature>
<dbReference type="InterPro" id="IPR036640">
    <property type="entry name" value="ABC1_TM_sf"/>
</dbReference>
<keyword evidence="2" id="KW-0813">Transport</keyword>
<dbReference type="PROSITE" id="PS50893">
    <property type="entry name" value="ABC_TRANSPORTER_2"/>
    <property type="match status" value="1"/>
</dbReference>
<dbReference type="InterPro" id="IPR003439">
    <property type="entry name" value="ABC_transporter-like_ATP-bd"/>
</dbReference>
<keyword evidence="7 13" id="KW-0067">ATP-binding</keyword>
<dbReference type="RefSeq" id="WP_119926368.1">
    <property type="nucleotide sequence ID" value="NZ_QZEY01000003.1"/>
</dbReference>
<dbReference type="InterPro" id="IPR011527">
    <property type="entry name" value="ABC1_TM_dom"/>
</dbReference>
<dbReference type="GO" id="GO:0016887">
    <property type="term" value="F:ATP hydrolysis activity"/>
    <property type="evidence" value="ECO:0007669"/>
    <property type="project" value="InterPro"/>
</dbReference>